<accession>A0A1Q2GX70</accession>
<organism evidence="3 4">
    <name type="scientific">Pseudoalteromonas aliena</name>
    <dbReference type="NCBI Taxonomy" id="247523"/>
    <lineage>
        <taxon>Bacteria</taxon>
        <taxon>Pseudomonadati</taxon>
        <taxon>Pseudomonadota</taxon>
        <taxon>Gammaproteobacteria</taxon>
        <taxon>Alteromonadales</taxon>
        <taxon>Pseudoalteromonadaceae</taxon>
        <taxon>Pseudoalteromonas</taxon>
    </lineage>
</organism>
<evidence type="ECO:0000313" key="4">
    <source>
        <dbReference type="Proteomes" id="UP000188243"/>
    </source>
</evidence>
<keyword evidence="1" id="KW-0175">Coiled coil</keyword>
<dbReference type="AlphaFoldDB" id="A0A1Q2GX70"/>
<sequence length="350" mass="39445">MIILKMKPILRSYAIRYTDERLDEFIDRTNELQKKVQALSELLSESKEFHAEILDINSAAQTLKKEIENQSEAFIDRQAVLDNLIEESEETRNSIINNFETDKTNSSDLEELLTEARSHAEIIDNFIKKIAARENQIENQNSKSTEFENTLVTFTTQQKAHLNEAKNLIKTAKQALEYKTAEGLSAAFMAQHTAAKNPWVMGAWVAGAMIFLLLSVALGVWLTIDHDISTSLIIGRISLLPILIGGSIFCASQYIKQKNIAEDYAYKTVLTKSLVGFSEQLSSEETKGEEHTLYIKSVLSQLLVDPQRKQNNDELRKKEADKPVDIKVALDSLKELPSIIEKLSKAAEGK</sequence>
<keyword evidence="2" id="KW-0812">Transmembrane</keyword>
<reference evidence="3 4" key="1">
    <citation type="submission" date="2017-02" db="EMBL/GenBank/DDBJ databases">
        <title>Complete genome sequence of the cold-active Pseudoalteromonas aliena strain EH1 isolated from Arctic seawater.</title>
        <authorList>
            <person name="Kim E."/>
            <person name="Heo E."/>
            <person name="Kim H."/>
            <person name="Kim D."/>
        </authorList>
    </citation>
    <scope>NUCLEOTIDE SEQUENCE [LARGE SCALE GENOMIC DNA]</scope>
    <source>
        <strain evidence="3 4">EH1</strain>
    </source>
</reference>
<keyword evidence="2" id="KW-0472">Membrane</keyword>
<evidence type="ECO:0000256" key="2">
    <source>
        <dbReference type="SAM" id="Phobius"/>
    </source>
</evidence>
<name>A0A1Q2GX70_9GAMM</name>
<evidence type="ECO:0000256" key="1">
    <source>
        <dbReference type="SAM" id="Coils"/>
    </source>
</evidence>
<feature type="coiled-coil region" evidence="1">
    <location>
        <begin position="123"/>
        <end position="182"/>
    </location>
</feature>
<feature type="transmembrane region" description="Helical" evidence="2">
    <location>
        <begin position="228"/>
        <end position="251"/>
    </location>
</feature>
<proteinExistence type="predicted"/>
<dbReference type="Proteomes" id="UP000188243">
    <property type="component" value="Chromosome"/>
</dbReference>
<dbReference type="EMBL" id="CP019628">
    <property type="protein sequence ID" value="AQP99713.1"/>
    <property type="molecule type" value="Genomic_DNA"/>
</dbReference>
<keyword evidence="2" id="KW-1133">Transmembrane helix</keyword>
<dbReference type="KEGG" id="paln:B0W48_07845"/>
<protein>
    <submittedName>
        <fullName evidence="3">Uncharacterized protein</fullName>
    </submittedName>
</protein>
<evidence type="ECO:0000313" key="3">
    <source>
        <dbReference type="EMBL" id="AQP99713.1"/>
    </source>
</evidence>
<feature type="transmembrane region" description="Helical" evidence="2">
    <location>
        <begin position="199"/>
        <end position="222"/>
    </location>
</feature>
<feature type="coiled-coil region" evidence="1">
    <location>
        <begin position="22"/>
        <end position="73"/>
    </location>
</feature>
<gene>
    <name evidence="3" type="ORF">B0W48_07845</name>
</gene>